<feature type="compositionally biased region" description="Basic and acidic residues" evidence="13">
    <location>
        <begin position="549"/>
        <end position="598"/>
    </location>
</feature>
<dbReference type="InterPro" id="IPR050121">
    <property type="entry name" value="Cytochrome_P450_monoxygenase"/>
</dbReference>
<keyword evidence="6 12" id="KW-0479">Metal-binding</keyword>
<dbReference type="InterPro" id="IPR036396">
    <property type="entry name" value="Cyt_P450_sf"/>
</dbReference>
<keyword evidence="9 12" id="KW-0408">Iron</keyword>
<dbReference type="GO" id="GO:1902181">
    <property type="term" value="P:verruculogen biosynthetic process"/>
    <property type="evidence" value="ECO:0007669"/>
    <property type="project" value="UniProtKB-ARBA"/>
</dbReference>
<keyword evidence="8" id="KW-0560">Oxidoreductase</keyword>
<dbReference type="GO" id="GO:0005506">
    <property type="term" value="F:iron ion binding"/>
    <property type="evidence" value="ECO:0007669"/>
    <property type="project" value="InterPro"/>
</dbReference>
<evidence type="ECO:0000256" key="6">
    <source>
        <dbReference type="ARBA" id="ARBA00022723"/>
    </source>
</evidence>
<evidence type="ECO:0000256" key="8">
    <source>
        <dbReference type="ARBA" id="ARBA00023002"/>
    </source>
</evidence>
<evidence type="ECO:0000256" key="14">
    <source>
        <dbReference type="SAM" id="Phobius"/>
    </source>
</evidence>
<accession>A0AAW0QME4</accession>
<dbReference type="InterPro" id="IPR002401">
    <property type="entry name" value="Cyt_P450_E_grp-I"/>
</dbReference>
<comment type="similarity">
    <text evidence="3">Belongs to the cytochrome P450 family.</text>
</comment>
<dbReference type="GO" id="GO:0004497">
    <property type="term" value="F:monooxygenase activity"/>
    <property type="evidence" value="ECO:0007669"/>
    <property type="project" value="UniProtKB-KW"/>
</dbReference>
<comment type="cofactor">
    <cofactor evidence="1 12">
        <name>heme</name>
        <dbReference type="ChEBI" id="CHEBI:30413"/>
    </cofactor>
</comment>
<keyword evidence="4 12" id="KW-0349">Heme</keyword>
<feature type="binding site" description="axial binding residue" evidence="12">
    <location>
        <position position="468"/>
    </location>
    <ligand>
        <name>heme</name>
        <dbReference type="ChEBI" id="CHEBI:30413"/>
    </ligand>
    <ligandPart>
        <name>Fe</name>
        <dbReference type="ChEBI" id="CHEBI:18248"/>
    </ligandPart>
</feature>
<evidence type="ECO:0000256" key="5">
    <source>
        <dbReference type="ARBA" id="ARBA00022692"/>
    </source>
</evidence>
<evidence type="ECO:0000256" key="11">
    <source>
        <dbReference type="ARBA" id="ARBA00023136"/>
    </source>
</evidence>
<evidence type="ECO:0000256" key="9">
    <source>
        <dbReference type="ARBA" id="ARBA00023004"/>
    </source>
</evidence>
<dbReference type="PANTHER" id="PTHR24305">
    <property type="entry name" value="CYTOCHROME P450"/>
    <property type="match status" value="1"/>
</dbReference>
<dbReference type="InterPro" id="IPR017972">
    <property type="entry name" value="Cyt_P450_CS"/>
</dbReference>
<dbReference type="GO" id="GO:0016020">
    <property type="term" value="C:membrane"/>
    <property type="evidence" value="ECO:0007669"/>
    <property type="project" value="UniProtKB-SubCell"/>
</dbReference>
<evidence type="ECO:0000256" key="4">
    <source>
        <dbReference type="ARBA" id="ARBA00022617"/>
    </source>
</evidence>
<dbReference type="PROSITE" id="PS00086">
    <property type="entry name" value="CYTOCHROME_P450"/>
    <property type="match status" value="1"/>
</dbReference>
<evidence type="ECO:0000256" key="12">
    <source>
        <dbReference type="PIRSR" id="PIRSR602401-1"/>
    </source>
</evidence>
<evidence type="ECO:0000256" key="10">
    <source>
        <dbReference type="ARBA" id="ARBA00023033"/>
    </source>
</evidence>
<feature type="region of interest" description="Disordered" evidence="13">
    <location>
        <begin position="544"/>
        <end position="598"/>
    </location>
</feature>
<name>A0AAW0QME4_9PEZI</name>
<comment type="caution">
    <text evidence="15">The sequence shown here is derived from an EMBL/GenBank/DDBJ whole genome shotgun (WGS) entry which is preliminary data.</text>
</comment>
<dbReference type="PRINTS" id="PR00463">
    <property type="entry name" value="EP450I"/>
</dbReference>
<dbReference type="InterPro" id="IPR001128">
    <property type="entry name" value="Cyt_P450"/>
</dbReference>
<keyword evidence="16" id="KW-1185">Reference proteome</keyword>
<evidence type="ECO:0000256" key="1">
    <source>
        <dbReference type="ARBA" id="ARBA00001971"/>
    </source>
</evidence>
<dbReference type="AlphaFoldDB" id="A0AAW0QME4"/>
<protein>
    <submittedName>
        <fullName evidence="15">Cytochrome P450</fullName>
    </submittedName>
</protein>
<dbReference type="SUPFAM" id="SSF48264">
    <property type="entry name" value="Cytochrome P450"/>
    <property type="match status" value="1"/>
</dbReference>
<evidence type="ECO:0000256" key="3">
    <source>
        <dbReference type="ARBA" id="ARBA00010617"/>
    </source>
</evidence>
<evidence type="ECO:0000256" key="13">
    <source>
        <dbReference type="SAM" id="MobiDB-lite"/>
    </source>
</evidence>
<sequence length="745" mass="81185">MSSIVPQQITHVVAAACLLGILYVFGIIIYRLTFHPLANYPGPLLGRITDWYSVIRSAAGDRHIHFLELHKKHGPFVRFGPNRISVNTAEGLAKIYGIKANTQKSAYYHVFNDVFKGDSSLTTVDHELHAKKKRVVSSALSENSVRAMEGIVLRNIRKFTNHLGSSASDVESDSNTSDGWGSPKNMTDWADYLSFDIMGDICFSGSFEMLDKPDNRYVLDVLPKGVNGLNMSGWMPGILRLKIGNILFAKLNESMKRYEAFANKQSAIRLNMNESIKSSDVYSHLLTANQKCVGKGDRPLFTPTDLVGESSLLITGGSDTTATAISTTFFYLLHNPETYSKLKDEIRPLFSDVEEICGGAKLASCRWLRACIDEAMRMSPGVPGLLPRVALAPSGVEIAGRVFPPGVDLGVAHYAIHHNEDLYPDSFAYKPQRWLQEPQEGETADDARQRVERAHSGFCPFSVGPRGCVGKAMAMKELMITIGRVIWLYDMRLAPGQEDRGRGGPNKGYGRHRTSEFQLTDITALLARGSLRITVDELIENGPQAWQTSRDDADAALHDGPHGRERVDPKAVGEGDTRDVGHSYNAHDDDEDAKHEHGHELQLAAGAGLETPDDGHGECKNGGIGQHVEAADSDELGTEVDAVRGDGLVPIGLDGHALEDVGHDGGDAVGDGEGPDADAGPFEPFAWEEAVIKQQDRDLGADEGGVVDHTGRQRGLGERHHAFWVLEDGHNGVAPHAIVGDEDAQ</sequence>
<reference evidence="15 16" key="1">
    <citation type="submission" date="2023-01" db="EMBL/GenBank/DDBJ databases">
        <title>Analysis of 21 Apiospora genomes using comparative genomics revels a genus with tremendous synthesis potential of carbohydrate active enzymes and secondary metabolites.</title>
        <authorList>
            <person name="Sorensen T."/>
        </authorList>
    </citation>
    <scope>NUCLEOTIDE SEQUENCE [LARGE SCALE GENOMIC DNA]</scope>
    <source>
        <strain evidence="15 16">CBS 117206</strain>
    </source>
</reference>
<evidence type="ECO:0000256" key="2">
    <source>
        <dbReference type="ARBA" id="ARBA00004370"/>
    </source>
</evidence>
<proteinExistence type="inferred from homology"/>
<keyword evidence="7 14" id="KW-1133">Transmembrane helix</keyword>
<dbReference type="PANTHER" id="PTHR24305:SF237">
    <property type="entry name" value="CYTOCHROME P450 MONOOXYGENASE ATNE-RELATED"/>
    <property type="match status" value="1"/>
</dbReference>
<evidence type="ECO:0000313" key="16">
    <source>
        <dbReference type="Proteomes" id="UP001392437"/>
    </source>
</evidence>
<dbReference type="Gene3D" id="1.10.630.10">
    <property type="entry name" value="Cytochrome P450"/>
    <property type="match status" value="1"/>
</dbReference>
<dbReference type="Proteomes" id="UP001392437">
    <property type="component" value="Unassembled WGS sequence"/>
</dbReference>
<gene>
    <name evidence="15" type="ORF">PG999_007884</name>
</gene>
<feature type="transmembrane region" description="Helical" evidence="14">
    <location>
        <begin position="12"/>
        <end position="32"/>
    </location>
</feature>
<dbReference type="FunFam" id="1.10.630.10:FF:000063">
    <property type="entry name" value="Cytochrome P450 monooxygenase"/>
    <property type="match status" value="1"/>
</dbReference>
<comment type="subcellular location">
    <subcellularLocation>
        <location evidence="2">Membrane</location>
    </subcellularLocation>
</comment>
<dbReference type="CDD" id="cd11061">
    <property type="entry name" value="CYP67-like"/>
    <property type="match status" value="1"/>
</dbReference>
<keyword evidence="5 14" id="KW-0812">Transmembrane</keyword>
<keyword evidence="11 14" id="KW-0472">Membrane</keyword>
<dbReference type="GO" id="GO:0020037">
    <property type="term" value="F:heme binding"/>
    <property type="evidence" value="ECO:0007669"/>
    <property type="project" value="InterPro"/>
</dbReference>
<evidence type="ECO:0000313" key="15">
    <source>
        <dbReference type="EMBL" id="KAK8109747.1"/>
    </source>
</evidence>
<dbReference type="GO" id="GO:0016705">
    <property type="term" value="F:oxidoreductase activity, acting on paired donors, with incorporation or reduction of molecular oxygen"/>
    <property type="evidence" value="ECO:0007669"/>
    <property type="project" value="InterPro"/>
</dbReference>
<keyword evidence="10" id="KW-0503">Monooxygenase</keyword>
<dbReference type="PRINTS" id="PR00385">
    <property type="entry name" value="P450"/>
</dbReference>
<organism evidence="15 16">
    <name type="scientific">Apiospora kogelbergensis</name>
    <dbReference type="NCBI Taxonomy" id="1337665"/>
    <lineage>
        <taxon>Eukaryota</taxon>
        <taxon>Fungi</taxon>
        <taxon>Dikarya</taxon>
        <taxon>Ascomycota</taxon>
        <taxon>Pezizomycotina</taxon>
        <taxon>Sordariomycetes</taxon>
        <taxon>Xylariomycetidae</taxon>
        <taxon>Amphisphaeriales</taxon>
        <taxon>Apiosporaceae</taxon>
        <taxon>Apiospora</taxon>
    </lineage>
</organism>
<dbReference type="Pfam" id="PF00067">
    <property type="entry name" value="p450"/>
    <property type="match status" value="1"/>
</dbReference>
<evidence type="ECO:0000256" key="7">
    <source>
        <dbReference type="ARBA" id="ARBA00022989"/>
    </source>
</evidence>
<dbReference type="EMBL" id="JAQQWP010000007">
    <property type="protein sequence ID" value="KAK8109747.1"/>
    <property type="molecule type" value="Genomic_DNA"/>
</dbReference>